<dbReference type="GO" id="GO:0000976">
    <property type="term" value="F:transcription cis-regulatory region binding"/>
    <property type="evidence" value="ECO:0007669"/>
    <property type="project" value="TreeGrafter"/>
</dbReference>
<dbReference type="EMBL" id="JACEGA010000001">
    <property type="protein sequence ID" value="MBB2181478.1"/>
    <property type="molecule type" value="Genomic_DNA"/>
</dbReference>
<dbReference type="SMART" id="SM00345">
    <property type="entry name" value="HTH_GNTR"/>
    <property type="match status" value="1"/>
</dbReference>
<dbReference type="SUPFAM" id="SSF53822">
    <property type="entry name" value="Periplasmic binding protein-like I"/>
    <property type="match status" value="1"/>
</dbReference>
<dbReference type="Pfam" id="PF00392">
    <property type="entry name" value="GntR"/>
    <property type="match status" value="1"/>
</dbReference>
<accession>A0A839JW69</accession>
<dbReference type="PRINTS" id="PR00035">
    <property type="entry name" value="HTHGNTR"/>
</dbReference>
<evidence type="ECO:0000256" key="2">
    <source>
        <dbReference type="ARBA" id="ARBA00023125"/>
    </source>
</evidence>
<dbReference type="PANTHER" id="PTHR30146">
    <property type="entry name" value="LACI-RELATED TRANSCRIPTIONAL REPRESSOR"/>
    <property type="match status" value="1"/>
</dbReference>
<evidence type="ECO:0000256" key="1">
    <source>
        <dbReference type="ARBA" id="ARBA00023015"/>
    </source>
</evidence>
<dbReference type="InterPro" id="IPR036390">
    <property type="entry name" value="WH_DNA-bd_sf"/>
</dbReference>
<evidence type="ECO:0000313" key="6">
    <source>
        <dbReference type="Proteomes" id="UP000574276"/>
    </source>
</evidence>
<proteinExistence type="predicted"/>
<dbReference type="SUPFAM" id="SSF46785">
    <property type="entry name" value="Winged helix' DNA-binding domain"/>
    <property type="match status" value="1"/>
</dbReference>
<reference evidence="5 6" key="1">
    <citation type="submission" date="2020-07" db="EMBL/GenBank/DDBJ databases">
        <title>Characterization and genome sequencing of isolate MD1, a novel member within the family Lachnospiraceae.</title>
        <authorList>
            <person name="Rettenmaier R."/>
            <person name="Di Bello L."/>
            <person name="Zinser C."/>
            <person name="Scheitz K."/>
            <person name="Liebl W."/>
            <person name="Zverlov V."/>
        </authorList>
    </citation>
    <scope>NUCLEOTIDE SEQUENCE [LARGE SCALE GENOMIC DNA]</scope>
    <source>
        <strain evidence="5 6">MD1</strain>
    </source>
</reference>
<protein>
    <submittedName>
        <fullName evidence="5">GntR family transcriptional regulator</fullName>
    </submittedName>
</protein>
<dbReference type="AlphaFoldDB" id="A0A839JW69"/>
<dbReference type="InterPro" id="IPR028082">
    <property type="entry name" value="Peripla_BP_I"/>
</dbReference>
<dbReference type="CDD" id="cd07377">
    <property type="entry name" value="WHTH_GntR"/>
    <property type="match status" value="1"/>
</dbReference>
<organism evidence="5 6">
    <name type="scientific">Variimorphobacter saccharofermentans</name>
    <dbReference type="NCBI Taxonomy" id="2755051"/>
    <lineage>
        <taxon>Bacteria</taxon>
        <taxon>Bacillati</taxon>
        <taxon>Bacillota</taxon>
        <taxon>Clostridia</taxon>
        <taxon>Lachnospirales</taxon>
        <taxon>Lachnospiraceae</taxon>
        <taxon>Variimorphobacter</taxon>
    </lineage>
</organism>
<dbReference type="FunFam" id="1.10.10.10:FF:000079">
    <property type="entry name" value="GntR family transcriptional regulator"/>
    <property type="match status" value="1"/>
</dbReference>
<dbReference type="PANTHER" id="PTHR30146:SF150">
    <property type="entry name" value="ARABINOSE METABOLISM TRANSCRIPTIONAL REPRESSOR"/>
    <property type="match status" value="1"/>
</dbReference>
<evidence type="ECO:0000313" key="5">
    <source>
        <dbReference type="EMBL" id="MBB2181478.1"/>
    </source>
</evidence>
<dbReference type="CDD" id="cd01541">
    <property type="entry name" value="PBP1_AraR"/>
    <property type="match status" value="1"/>
</dbReference>
<keyword evidence="6" id="KW-1185">Reference proteome</keyword>
<dbReference type="InterPro" id="IPR046335">
    <property type="entry name" value="LacI/GalR-like_sensor"/>
</dbReference>
<dbReference type="GO" id="GO:0003700">
    <property type="term" value="F:DNA-binding transcription factor activity"/>
    <property type="evidence" value="ECO:0007669"/>
    <property type="project" value="InterPro"/>
</dbReference>
<evidence type="ECO:0000256" key="3">
    <source>
        <dbReference type="ARBA" id="ARBA00023163"/>
    </source>
</evidence>
<feature type="domain" description="HTH gntR-type" evidence="4">
    <location>
        <begin position="6"/>
        <end position="74"/>
    </location>
</feature>
<dbReference type="Pfam" id="PF13377">
    <property type="entry name" value="Peripla_BP_3"/>
    <property type="match status" value="1"/>
</dbReference>
<dbReference type="InterPro" id="IPR033532">
    <property type="entry name" value="AraR_ligand_bind_dom"/>
</dbReference>
<keyword evidence="2" id="KW-0238">DNA-binding</keyword>
<dbReference type="RefSeq" id="WP_228351257.1">
    <property type="nucleotide sequence ID" value="NZ_JACEGA010000001.1"/>
</dbReference>
<dbReference type="PROSITE" id="PS50949">
    <property type="entry name" value="HTH_GNTR"/>
    <property type="match status" value="1"/>
</dbReference>
<dbReference type="InterPro" id="IPR000524">
    <property type="entry name" value="Tscrpt_reg_HTH_GntR"/>
</dbReference>
<dbReference type="InterPro" id="IPR036388">
    <property type="entry name" value="WH-like_DNA-bd_sf"/>
</dbReference>
<dbReference type="Gene3D" id="1.10.10.10">
    <property type="entry name" value="Winged helix-like DNA-binding domain superfamily/Winged helix DNA-binding domain"/>
    <property type="match status" value="1"/>
</dbReference>
<name>A0A839JW69_9FIRM</name>
<gene>
    <name evidence="5" type="ORF">H0486_01040</name>
</gene>
<dbReference type="Gene3D" id="3.40.50.2300">
    <property type="match status" value="2"/>
</dbReference>
<keyword evidence="1" id="KW-0805">Transcription regulation</keyword>
<keyword evidence="3" id="KW-0804">Transcription</keyword>
<dbReference type="Proteomes" id="UP000574276">
    <property type="component" value="Unassembled WGS sequence"/>
</dbReference>
<evidence type="ECO:0000259" key="4">
    <source>
        <dbReference type="PROSITE" id="PS50949"/>
    </source>
</evidence>
<sequence length="363" mass="40641">MAKNELSKYQEISKWIKENIKNGTFTIGSKIPSENEIANQFGFSRQTVRQAIGNLAAEGVLVREQGSGTFVNDPGMKVKTENTMRVGVITTYLNDYIFPNIIHGMENVLTNAGYTLTLGITYNKPANEEQCIQNILQNGVDGFIIEGTKTSLPNANRVLYEKIRELQIPVVFINGYYSDYGASHIVMDDVKAGEILTNLLLEQGHTKIGGIFKSDDIQGVKRYEGVISTIKKNGLSIRDESIIWYTTEDKQYLFGGGMDKILLERLKDVTAIICYNDQVAADLISLLNKNNLTVPRDISIASFDNSFLAEEQVYNLTSIEYPAREVGEKAAEVLLRCINNPKLIEKIKLEPQLITRKSILKLN</sequence>
<comment type="caution">
    <text evidence="5">The sequence shown here is derived from an EMBL/GenBank/DDBJ whole genome shotgun (WGS) entry which is preliminary data.</text>
</comment>